<keyword evidence="8" id="KW-1185">Reference proteome</keyword>
<evidence type="ECO:0000256" key="1">
    <source>
        <dbReference type="ARBA" id="ARBA00022475"/>
    </source>
</evidence>
<dbReference type="SMART" id="SM00327">
    <property type="entry name" value="VWA"/>
    <property type="match status" value="1"/>
</dbReference>
<dbReference type="InterPro" id="IPR036465">
    <property type="entry name" value="vWFA_dom_sf"/>
</dbReference>
<evidence type="ECO:0000256" key="4">
    <source>
        <dbReference type="ARBA" id="ARBA00023136"/>
    </source>
</evidence>
<evidence type="ECO:0000313" key="7">
    <source>
        <dbReference type="EMBL" id="UOD50290.1"/>
    </source>
</evidence>
<dbReference type="Proteomes" id="UP000831607">
    <property type="component" value="Chromosome"/>
</dbReference>
<reference evidence="7 8" key="1">
    <citation type="submission" date="2020-11" db="EMBL/GenBank/DDBJ databases">
        <title>Algicoccus daihaiensis sp.nov., isolated from Daihai Lake in Inner Mongolia.</title>
        <authorList>
            <person name="Kai J."/>
        </authorList>
    </citation>
    <scope>NUCLEOTIDE SEQUENCE [LARGE SCALE GENOMIC DNA]</scope>
    <source>
        <strain evidence="8">f23</strain>
    </source>
</reference>
<dbReference type="PANTHER" id="PTHR22550:SF5">
    <property type="entry name" value="LEUCINE ZIPPER PROTEIN 4"/>
    <property type="match status" value="1"/>
</dbReference>
<evidence type="ECO:0000256" key="2">
    <source>
        <dbReference type="ARBA" id="ARBA00022692"/>
    </source>
</evidence>
<accession>A0ABY4AMI6</accession>
<keyword evidence="4 5" id="KW-0472">Membrane</keyword>
<dbReference type="InterPro" id="IPR024163">
    <property type="entry name" value="Aerotolerance_reg_N"/>
</dbReference>
<sequence length="344" mass="37623">MHFIWPQALWGLLLVPVLVLVYLWLLKRRRRQAFGYSTLMIVRQAMSPGQGWRRHVPPVLLLSAITVGLVGAARPTAKIVLPADYMTLVLAVDVSLSMAAEDVPPNRLRAAQDTVKDFINRLPDDIRVGLVTFAGTAQVAQRVTDDRQALMDAIDRFRLQRATATGSGLLMALATLMPELALDIELLIYGFDGERARGGAPLFEGRQPVPPGAFESGAIILISDGRRTTGPNPIAAAQLAAQLGVRVYTVAFGTPDGFIPGFEGRSFYAAVDERTLQAIALITEGEFFKAENAAELNKIYQQLSTQFSLEREQTEISALFAASSALLVLLAAGLSLYWFRRRDA</sequence>
<protein>
    <submittedName>
        <fullName evidence="7">VWA domain-containing protein</fullName>
    </submittedName>
</protein>
<evidence type="ECO:0000313" key="8">
    <source>
        <dbReference type="Proteomes" id="UP000831607"/>
    </source>
</evidence>
<dbReference type="EMBL" id="CP063982">
    <property type="protein sequence ID" value="UOD50290.1"/>
    <property type="molecule type" value="Genomic_DNA"/>
</dbReference>
<dbReference type="PANTHER" id="PTHR22550">
    <property type="entry name" value="SPORE GERMINATION PROTEIN"/>
    <property type="match status" value="1"/>
</dbReference>
<feature type="transmembrane region" description="Helical" evidence="5">
    <location>
        <begin position="316"/>
        <end position="339"/>
    </location>
</feature>
<proteinExistence type="predicted"/>
<dbReference type="Pfam" id="PF07584">
    <property type="entry name" value="BatA"/>
    <property type="match status" value="1"/>
</dbReference>
<dbReference type="Gene3D" id="3.40.50.410">
    <property type="entry name" value="von Willebrand factor, type A domain"/>
    <property type="match status" value="1"/>
</dbReference>
<feature type="domain" description="VWFA" evidence="6">
    <location>
        <begin position="87"/>
        <end position="303"/>
    </location>
</feature>
<feature type="transmembrane region" description="Helical" evidence="5">
    <location>
        <begin position="6"/>
        <end position="26"/>
    </location>
</feature>
<dbReference type="Pfam" id="PF13519">
    <property type="entry name" value="VWA_2"/>
    <property type="match status" value="1"/>
</dbReference>
<dbReference type="SUPFAM" id="SSF53300">
    <property type="entry name" value="vWA-like"/>
    <property type="match status" value="1"/>
</dbReference>
<evidence type="ECO:0000256" key="5">
    <source>
        <dbReference type="SAM" id="Phobius"/>
    </source>
</evidence>
<dbReference type="InterPro" id="IPR002035">
    <property type="entry name" value="VWF_A"/>
</dbReference>
<dbReference type="Pfam" id="PF00092">
    <property type="entry name" value="VWA"/>
    <property type="match status" value="1"/>
</dbReference>
<evidence type="ECO:0000259" key="6">
    <source>
        <dbReference type="PROSITE" id="PS50234"/>
    </source>
</evidence>
<gene>
    <name evidence="7" type="ORF">DHf2319_12805</name>
</gene>
<name>A0ABY4AMI6_9BURK</name>
<evidence type="ECO:0000256" key="3">
    <source>
        <dbReference type="ARBA" id="ARBA00022989"/>
    </source>
</evidence>
<feature type="transmembrane region" description="Helical" evidence="5">
    <location>
        <begin position="56"/>
        <end position="73"/>
    </location>
</feature>
<dbReference type="PROSITE" id="PS50234">
    <property type="entry name" value="VWFA"/>
    <property type="match status" value="1"/>
</dbReference>
<keyword evidence="2 5" id="KW-0812">Transmembrane</keyword>
<dbReference type="RefSeq" id="WP_243478694.1">
    <property type="nucleotide sequence ID" value="NZ_CP063982.1"/>
</dbReference>
<organism evidence="7 8">
    <name type="scientific">Orrella daihaiensis</name>
    <dbReference type="NCBI Taxonomy" id="2782176"/>
    <lineage>
        <taxon>Bacteria</taxon>
        <taxon>Pseudomonadati</taxon>
        <taxon>Pseudomonadota</taxon>
        <taxon>Betaproteobacteria</taxon>
        <taxon>Burkholderiales</taxon>
        <taxon>Alcaligenaceae</taxon>
        <taxon>Orrella</taxon>
    </lineage>
</organism>
<keyword evidence="1" id="KW-1003">Cell membrane</keyword>
<keyword evidence="3 5" id="KW-1133">Transmembrane helix</keyword>
<dbReference type="InterPro" id="IPR050768">
    <property type="entry name" value="UPF0353/GerABKA_families"/>
</dbReference>